<dbReference type="WBParaSite" id="sdigi.contig943.g10032.t1">
    <property type="protein sequence ID" value="sdigi.contig943.g10032.t1"/>
    <property type="gene ID" value="sdigi.contig943.g10032"/>
</dbReference>
<dbReference type="PANTHER" id="PTHR16505:SF8">
    <property type="entry name" value="PROTEIN LZIC"/>
    <property type="match status" value="1"/>
</dbReference>
<reference evidence="5" key="1">
    <citation type="submission" date="2022-11" db="UniProtKB">
        <authorList>
            <consortium name="WormBaseParasite"/>
        </authorList>
    </citation>
    <scope>IDENTIFICATION</scope>
</reference>
<evidence type="ECO:0000256" key="2">
    <source>
        <dbReference type="SAM" id="Coils"/>
    </source>
</evidence>
<dbReference type="AlphaFoldDB" id="A0A915Q896"/>
<comment type="similarity">
    <text evidence="1">Belongs to the CTNNBIP1 family.</text>
</comment>
<organism evidence="4 5">
    <name type="scientific">Setaria digitata</name>
    <dbReference type="NCBI Taxonomy" id="48799"/>
    <lineage>
        <taxon>Eukaryota</taxon>
        <taxon>Metazoa</taxon>
        <taxon>Ecdysozoa</taxon>
        <taxon>Nematoda</taxon>
        <taxon>Chromadorea</taxon>
        <taxon>Rhabditida</taxon>
        <taxon>Spirurina</taxon>
        <taxon>Spiruromorpha</taxon>
        <taxon>Filarioidea</taxon>
        <taxon>Setariidae</taxon>
        <taxon>Setaria</taxon>
    </lineage>
</organism>
<dbReference type="Pfam" id="PF06384">
    <property type="entry name" value="ICAT"/>
    <property type="match status" value="1"/>
</dbReference>
<dbReference type="InterPro" id="IPR040065">
    <property type="entry name" value="LZIC"/>
</dbReference>
<feature type="domain" description="Beta-catenin-interacting ICAT" evidence="3">
    <location>
        <begin position="111"/>
        <end position="154"/>
    </location>
</feature>
<evidence type="ECO:0000313" key="5">
    <source>
        <dbReference type="WBParaSite" id="sdigi.contig943.g10032.t1"/>
    </source>
</evidence>
<protein>
    <submittedName>
        <fullName evidence="5">Beta-catenin-interacting ICAT domain-containing protein</fullName>
    </submittedName>
</protein>
<proteinExistence type="inferred from homology"/>
<dbReference type="SUPFAM" id="SSF81730">
    <property type="entry name" value="beta-catenin-interacting protein ICAT"/>
    <property type="match status" value="1"/>
</dbReference>
<feature type="coiled-coil region" evidence="2">
    <location>
        <begin position="9"/>
        <end position="62"/>
    </location>
</feature>
<evidence type="ECO:0000259" key="3">
    <source>
        <dbReference type="Pfam" id="PF06384"/>
    </source>
</evidence>
<dbReference type="PANTHER" id="PTHR16505">
    <property type="entry name" value="PROTEIN LZIC"/>
    <property type="match status" value="1"/>
</dbReference>
<dbReference type="InterPro" id="IPR036911">
    <property type="entry name" value="ICAT_sf"/>
</dbReference>
<name>A0A915Q896_9BILA</name>
<dbReference type="InterPro" id="IPR009428">
    <property type="entry name" value="ICAT_dom"/>
</dbReference>
<keyword evidence="4" id="KW-1185">Reference proteome</keyword>
<dbReference type="Proteomes" id="UP000887581">
    <property type="component" value="Unplaced"/>
</dbReference>
<keyword evidence="2" id="KW-0175">Coiled coil</keyword>
<evidence type="ECO:0000256" key="1">
    <source>
        <dbReference type="ARBA" id="ARBA00006505"/>
    </source>
</evidence>
<accession>A0A915Q896</accession>
<evidence type="ECO:0000313" key="4">
    <source>
        <dbReference type="Proteomes" id="UP000887581"/>
    </source>
</evidence>
<dbReference type="GO" id="GO:0008013">
    <property type="term" value="F:beta-catenin binding"/>
    <property type="evidence" value="ECO:0007669"/>
    <property type="project" value="InterPro"/>
</dbReference>
<sequence length="181" mass="20870">MSIDDGKLISNIRCQLERLILQLAEIEQEKDSMDEDEYLEMRNDTMEQLKELERTLDRMECGDVSLIDQLTATKMAIRNAISEAFKTPEIVAIFAKKEPALLRQKLMQVETDHRLRKISDEIFKARKLEILYALYKLNDHLSDEEQTLIEAASEIPHFHLELASGRLSCDESVISANLKCS</sequence>
<dbReference type="Gene3D" id="1.10.10.490">
    <property type="entry name" value="Beta-catenin-interacting ICAT"/>
    <property type="match status" value="1"/>
</dbReference>